<gene>
    <name evidence="2" type="ORF">K8352_10855</name>
</gene>
<dbReference type="Gene3D" id="2.60.120.560">
    <property type="entry name" value="Exo-inulinase, domain 1"/>
    <property type="match status" value="1"/>
</dbReference>
<dbReference type="GO" id="GO:0016787">
    <property type="term" value="F:hydrolase activity"/>
    <property type="evidence" value="ECO:0007669"/>
    <property type="project" value="InterPro"/>
</dbReference>
<accession>A0AAE3JPX6</accession>
<dbReference type="Pfam" id="PF06439">
    <property type="entry name" value="3keto-disac_hyd"/>
    <property type="match status" value="1"/>
</dbReference>
<dbReference type="InterPro" id="IPR010496">
    <property type="entry name" value="AL/BT2_dom"/>
</dbReference>
<dbReference type="AlphaFoldDB" id="A0AAE3JPX6"/>
<dbReference type="RefSeq" id="WP_317902395.1">
    <property type="nucleotide sequence ID" value="NZ_JAIRBC010000014.1"/>
</dbReference>
<dbReference type="EMBL" id="JAIRBC010000014">
    <property type="protein sequence ID" value="MCG2461249.1"/>
    <property type="molecule type" value="Genomic_DNA"/>
</dbReference>
<keyword evidence="3" id="KW-1185">Reference proteome</keyword>
<evidence type="ECO:0000313" key="3">
    <source>
        <dbReference type="Proteomes" id="UP001200642"/>
    </source>
</evidence>
<evidence type="ECO:0000313" key="2">
    <source>
        <dbReference type="EMBL" id="MCG2461249.1"/>
    </source>
</evidence>
<dbReference type="Proteomes" id="UP001200642">
    <property type="component" value="Unassembled WGS sequence"/>
</dbReference>
<evidence type="ECO:0000259" key="1">
    <source>
        <dbReference type="Pfam" id="PF06439"/>
    </source>
</evidence>
<organism evidence="2 3">
    <name type="scientific">Cerina litoralis</name>
    <dbReference type="NCBI Taxonomy" id="2874477"/>
    <lineage>
        <taxon>Bacteria</taxon>
        <taxon>Pseudomonadati</taxon>
        <taxon>Bacteroidota</taxon>
        <taxon>Flavobacteriia</taxon>
        <taxon>Flavobacteriales</taxon>
        <taxon>Flavobacteriaceae</taxon>
        <taxon>Cerina</taxon>
    </lineage>
</organism>
<sequence>MKIVVNSRIIHLLTSIVLLTSYYINAQKENFEFEFGTVDAWDNIISGESGGETPIKWINVNTVKEGWTVRADGVLVNLGHPIGVVRSEKQYENFILHVEWKHMEAGGNSGVFAWSGADPKGDAVLPDGVEIQMLELDWVNLHEKDGVKPPIAYVHGEVWGVGGVVTVPDNPRGERSKSIENRCKGKGEWNTYDVVCVDGVIKLSVNGKFVNGISKSTQKKGYLCLESEGAEIHFRNFKVIELPPGVTSVEQTAPLLNK</sequence>
<protein>
    <submittedName>
        <fullName evidence="2">DUF1080 domain-containing protein</fullName>
    </submittedName>
</protein>
<comment type="caution">
    <text evidence="2">The sequence shown here is derived from an EMBL/GenBank/DDBJ whole genome shotgun (WGS) entry which is preliminary data.</text>
</comment>
<feature type="domain" description="3-keto-alpha-glucoside-1,2-lyase/3-keto-2-hydroxy-glucal hydratase" evidence="1">
    <location>
        <begin position="55"/>
        <end position="239"/>
    </location>
</feature>
<reference evidence="2" key="1">
    <citation type="submission" date="2023-02" db="EMBL/GenBank/DDBJ databases">
        <title>Genome of Flavobacteriaceae gen. nov. sp. strain F89.</title>
        <authorList>
            <person name="Wang Y."/>
        </authorList>
    </citation>
    <scope>NUCLEOTIDE SEQUENCE</scope>
    <source>
        <strain evidence="2">F89</strain>
    </source>
</reference>
<proteinExistence type="predicted"/>
<name>A0AAE3JPX6_9FLAO</name>